<comment type="caution">
    <text evidence="3">The sequence shown here is derived from an EMBL/GenBank/DDBJ whole genome shotgun (WGS) entry which is preliminary data.</text>
</comment>
<evidence type="ECO:0000259" key="2">
    <source>
        <dbReference type="Pfam" id="PF05048"/>
    </source>
</evidence>
<evidence type="ECO:0000256" key="1">
    <source>
        <dbReference type="SAM" id="SignalP"/>
    </source>
</evidence>
<dbReference type="EMBL" id="APBN01000010">
    <property type="protein sequence ID" value="EMT51005.1"/>
    <property type="molecule type" value="Genomic_DNA"/>
</dbReference>
<sequence>MNLQRVLWRLFIAAFAVAAVSIPGKATAATSLLQELIDQAKPGETVLIPAGAYQGPVRVTKPIKLLGQGTVEITSTGKEPALVIQTDHTTVRGIRIVDKRINEPDASVIVKGSYNVLEQLVIETMGTGMQLIKADHNILKEIAVIGGVDEPDEGQEEIGHDHSQHKLLVPKSTGPKPQKGNGINLDQSHYNQLTSNRIGNMFDGVYLENSNFNTIEQNFVEKSRYGYHFMGTADTKLLGNTGSANVTGAMLMETTRATVKENRFVKQRENPNSQGILLFDVTQSQIENNLIEGNRVGLFMEQSSENLFKGNQLEKNFIGMQLKEAAYNEVTANQFISNVIQGQAQASKENLLEGNYWDTMQGIDLDGDQHSDIPYEMNPFFLALTGAVPPYQLFFQAPGFVFLEGLFTSGTGTAIRDPRPLMAPAKTVLVATDGILPAEQTEEQPEERTWVMSISACLLALTSLGIYMGVRQK</sequence>
<dbReference type="STRING" id="1300222.I532_18852"/>
<dbReference type="AlphaFoldDB" id="M8E6C6"/>
<dbReference type="Pfam" id="PF05048">
    <property type="entry name" value="NosD"/>
    <property type="match status" value="1"/>
</dbReference>
<feature type="chain" id="PRO_5004095685" evidence="1">
    <location>
        <begin position="29"/>
        <end position="473"/>
    </location>
</feature>
<feature type="signal peptide" evidence="1">
    <location>
        <begin position="1"/>
        <end position="28"/>
    </location>
</feature>
<dbReference type="Proteomes" id="UP000012081">
    <property type="component" value="Unassembled WGS sequence"/>
</dbReference>
<proteinExistence type="predicted"/>
<protein>
    <submittedName>
        <fullName evidence="3">ABC transporter substrate-binding protein</fullName>
    </submittedName>
</protein>
<reference evidence="3 4" key="1">
    <citation type="submission" date="2013-03" db="EMBL/GenBank/DDBJ databases">
        <title>Assembly of a new bacterial strain Brevibacillus borstelensis AK1.</title>
        <authorList>
            <person name="Rajan I."/>
            <person name="PoliReddy D."/>
            <person name="Sugumar T."/>
            <person name="Rathinam K."/>
            <person name="Alqarawi S."/>
            <person name="Khalil A.B."/>
            <person name="Sivakumar N."/>
        </authorList>
    </citation>
    <scope>NUCLEOTIDE SEQUENCE [LARGE SCALE GENOMIC DNA]</scope>
    <source>
        <strain evidence="3 4">AK1</strain>
    </source>
</reference>
<name>M8E6C6_9BACL</name>
<feature type="domain" description="Periplasmic copper-binding protein NosD beta helix" evidence="2">
    <location>
        <begin position="179"/>
        <end position="361"/>
    </location>
</feature>
<dbReference type="InterPro" id="IPR007742">
    <property type="entry name" value="NosD_dom"/>
</dbReference>
<organism evidence="3 4">
    <name type="scientific">Brevibacillus borstelensis AK1</name>
    <dbReference type="NCBI Taxonomy" id="1300222"/>
    <lineage>
        <taxon>Bacteria</taxon>
        <taxon>Bacillati</taxon>
        <taxon>Bacillota</taxon>
        <taxon>Bacilli</taxon>
        <taxon>Bacillales</taxon>
        <taxon>Paenibacillaceae</taxon>
        <taxon>Brevibacillus</taxon>
    </lineage>
</organism>
<dbReference type="PATRIC" id="fig|1300222.3.peg.3958"/>
<dbReference type="SUPFAM" id="SSF51126">
    <property type="entry name" value="Pectin lyase-like"/>
    <property type="match status" value="1"/>
</dbReference>
<gene>
    <name evidence="3" type="ORF">I532_18852</name>
</gene>
<evidence type="ECO:0000313" key="3">
    <source>
        <dbReference type="EMBL" id="EMT51005.1"/>
    </source>
</evidence>
<evidence type="ECO:0000313" key="4">
    <source>
        <dbReference type="Proteomes" id="UP000012081"/>
    </source>
</evidence>
<dbReference type="InterPro" id="IPR012334">
    <property type="entry name" value="Pectin_lyas_fold"/>
</dbReference>
<dbReference type="InterPro" id="IPR011050">
    <property type="entry name" value="Pectin_lyase_fold/virulence"/>
</dbReference>
<keyword evidence="4" id="KW-1185">Reference proteome</keyword>
<accession>M8E6C6</accession>
<keyword evidence="1" id="KW-0732">Signal</keyword>
<dbReference type="Gene3D" id="2.160.20.10">
    <property type="entry name" value="Single-stranded right-handed beta-helix, Pectin lyase-like"/>
    <property type="match status" value="1"/>
</dbReference>